<dbReference type="AlphaFoldDB" id="A0AAV5ME90"/>
<protein>
    <submittedName>
        <fullName evidence="1">Uncharacterized protein</fullName>
    </submittedName>
</protein>
<keyword evidence="2" id="KW-1185">Reference proteome</keyword>
<evidence type="ECO:0000313" key="2">
    <source>
        <dbReference type="Proteomes" id="UP001054252"/>
    </source>
</evidence>
<sequence>MQEKCRHLVEGVDTLQLVLHIFPFMLDLCTSCLSSALRAWPLQLVAELGTLQLVVELGNSCLSSALRARSLKLVADLDYMCLNSAACAQVSLRTRPWQQQMFELCNSCSSSALRAGPLQLVADLNNECLSSALRAGPLQLVADLDSKCLSSATPGARVLHLVVDFGSLCLSLSARSSCSSRDFAARYCRTPRGLLGAAWRCSLPSADGEQEAVADVHGVFMGKFFAPPNGSVMRRGRLNASALN</sequence>
<organism evidence="1 2">
    <name type="scientific">Rubroshorea leprosula</name>
    <dbReference type="NCBI Taxonomy" id="152421"/>
    <lineage>
        <taxon>Eukaryota</taxon>
        <taxon>Viridiplantae</taxon>
        <taxon>Streptophyta</taxon>
        <taxon>Embryophyta</taxon>
        <taxon>Tracheophyta</taxon>
        <taxon>Spermatophyta</taxon>
        <taxon>Magnoliopsida</taxon>
        <taxon>eudicotyledons</taxon>
        <taxon>Gunneridae</taxon>
        <taxon>Pentapetalae</taxon>
        <taxon>rosids</taxon>
        <taxon>malvids</taxon>
        <taxon>Malvales</taxon>
        <taxon>Dipterocarpaceae</taxon>
        <taxon>Rubroshorea</taxon>
    </lineage>
</organism>
<evidence type="ECO:0000313" key="1">
    <source>
        <dbReference type="EMBL" id="GKV47792.1"/>
    </source>
</evidence>
<comment type="caution">
    <text evidence="1">The sequence shown here is derived from an EMBL/GenBank/DDBJ whole genome shotgun (WGS) entry which is preliminary data.</text>
</comment>
<proteinExistence type="predicted"/>
<gene>
    <name evidence="1" type="ORF">SLEP1_g54654</name>
</gene>
<name>A0AAV5ME90_9ROSI</name>
<accession>A0AAV5ME90</accession>
<dbReference type="EMBL" id="BPVZ01000236">
    <property type="protein sequence ID" value="GKV47792.1"/>
    <property type="molecule type" value="Genomic_DNA"/>
</dbReference>
<dbReference type="Proteomes" id="UP001054252">
    <property type="component" value="Unassembled WGS sequence"/>
</dbReference>
<reference evidence="1 2" key="1">
    <citation type="journal article" date="2021" name="Commun. Biol.">
        <title>The genome of Shorea leprosula (Dipterocarpaceae) highlights the ecological relevance of drought in aseasonal tropical rainforests.</title>
        <authorList>
            <person name="Ng K.K.S."/>
            <person name="Kobayashi M.J."/>
            <person name="Fawcett J.A."/>
            <person name="Hatakeyama M."/>
            <person name="Paape T."/>
            <person name="Ng C.H."/>
            <person name="Ang C.C."/>
            <person name="Tnah L.H."/>
            <person name="Lee C.T."/>
            <person name="Nishiyama T."/>
            <person name="Sese J."/>
            <person name="O'Brien M.J."/>
            <person name="Copetti D."/>
            <person name="Mohd Noor M.I."/>
            <person name="Ong R.C."/>
            <person name="Putra M."/>
            <person name="Sireger I.Z."/>
            <person name="Indrioko S."/>
            <person name="Kosugi Y."/>
            <person name="Izuno A."/>
            <person name="Isagi Y."/>
            <person name="Lee S.L."/>
            <person name="Shimizu K.K."/>
        </authorList>
    </citation>
    <scope>NUCLEOTIDE SEQUENCE [LARGE SCALE GENOMIC DNA]</scope>
    <source>
        <strain evidence="1">214</strain>
    </source>
</reference>